<dbReference type="SUPFAM" id="SSF52172">
    <property type="entry name" value="CheY-like"/>
    <property type="match status" value="1"/>
</dbReference>
<gene>
    <name evidence="3" type="ORF">JHL17_15630</name>
</gene>
<accession>A0ABS1F628</accession>
<keyword evidence="4" id="KW-1185">Reference proteome</keyword>
<proteinExistence type="predicted"/>
<name>A0ABS1F628_9PROT</name>
<sequence length="119" mass="12704">MPLTGLTVLIVEDEPLIAMSLEDLLIDRGVTCLGPVGSLVSALATISESRFDMALLDVNLRGERIDPVADCLAAAGIPFIFTTGHGEDGLPHAYRDRPVIAKPYSDTAVIDALLRCRPC</sequence>
<evidence type="ECO:0000313" key="3">
    <source>
        <dbReference type="EMBL" id="MBK1838849.1"/>
    </source>
</evidence>
<feature type="domain" description="Response regulatory" evidence="2">
    <location>
        <begin position="7"/>
        <end position="117"/>
    </location>
</feature>
<organism evidence="3 4">
    <name type="scientific">Azospirillum endophyticum</name>
    <dbReference type="NCBI Taxonomy" id="2800326"/>
    <lineage>
        <taxon>Bacteria</taxon>
        <taxon>Pseudomonadati</taxon>
        <taxon>Pseudomonadota</taxon>
        <taxon>Alphaproteobacteria</taxon>
        <taxon>Rhodospirillales</taxon>
        <taxon>Azospirillaceae</taxon>
        <taxon>Azospirillum</taxon>
    </lineage>
</organism>
<dbReference type="InterPro" id="IPR011006">
    <property type="entry name" value="CheY-like_superfamily"/>
</dbReference>
<dbReference type="SMART" id="SM00448">
    <property type="entry name" value="REC"/>
    <property type="match status" value="1"/>
</dbReference>
<dbReference type="Proteomes" id="UP000652760">
    <property type="component" value="Unassembled WGS sequence"/>
</dbReference>
<dbReference type="Gene3D" id="3.40.50.2300">
    <property type="match status" value="1"/>
</dbReference>
<comment type="caution">
    <text evidence="3">The sequence shown here is derived from an EMBL/GenBank/DDBJ whole genome shotgun (WGS) entry which is preliminary data.</text>
</comment>
<dbReference type="InterPro" id="IPR001789">
    <property type="entry name" value="Sig_transdc_resp-reg_receiver"/>
</dbReference>
<dbReference type="PROSITE" id="PS50110">
    <property type="entry name" value="RESPONSE_REGULATORY"/>
    <property type="match status" value="1"/>
</dbReference>
<dbReference type="EMBL" id="JAENHM010000046">
    <property type="protein sequence ID" value="MBK1838849.1"/>
    <property type="molecule type" value="Genomic_DNA"/>
</dbReference>
<evidence type="ECO:0000259" key="2">
    <source>
        <dbReference type="PROSITE" id="PS50110"/>
    </source>
</evidence>
<protein>
    <submittedName>
        <fullName evidence="3">Response regulator</fullName>
    </submittedName>
</protein>
<keyword evidence="1" id="KW-0597">Phosphoprotein</keyword>
<dbReference type="Pfam" id="PF00072">
    <property type="entry name" value="Response_reg"/>
    <property type="match status" value="1"/>
</dbReference>
<feature type="modified residue" description="4-aspartylphosphate" evidence="1">
    <location>
        <position position="57"/>
    </location>
</feature>
<evidence type="ECO:0000256" key="1">
    <source>
        <dbReference type="PROSITE-ProRule" id="PRU00169"/>
    </source>
</evidence>
<evidence type="ECO:0000313" key="4">
    <source>
        <dbReference type="Proteomes" id="UP000652760"/>
    </source>
</evidence>
<reference evidence="4" key="1">
    <citation type="submission" date="2021-01" db="EMBL/GenBank/DDBJ databases">
        <title>Genome public.</title>
        <authorList>
            <person name="Liu C."/>
            <person name="Sun Q."/>
        </authorList>
    </citation>
    <scope>NUCLEOTIDE SEQUENCE [LARGE SCALE GENOMIC DNA]</scope>
    <source>
        <strain evidence="4">YIM B02556</strain>
    </source>
</reference>